<evidence type="ECO:0000313" key="5">
    <source>
        <dbReference type="EMBL" id="MDU9693596.1"/>
    </source>
</evidence>
<keyword evidence="3" id="KW-0472">Membrane</keyword>
<name>A0AAX6NCZ1_PRIAR</name>
<evidence type="ECO:0000256" key="3">
    <source>
        <dbReference type="SAM" id="Phobius"/>
    </source>
</evidence>
<feature type="compositionally biased region" description="Low complexity" evidence="2">
    <location>
        <begin position="49"/>
        <end position="67"/>
    </location>
</feature>
<feature type="region of interest" description="Disordered" evidence="2">
    <location>
        <begin position="32"/>
        <end position="69"/>
    </location>
</feature>
<dbReference type="Proteomes" id="UP001269400">
    <property type="component" value="Unassembled WGS sequence"/>
</dbReference>
<keyword evidence="3" id="KW-1133">Transmembrane helix</keyword>
<comment type="caution">
    <text evidence="5">The sequence shown here is derived from an EMBL/GenBank/DDBJ whole genome shotgun (WGS) entry which is preliminary data.</text>
</comment>
<dbReference type="InterPro" id="IPR029051">
    <property type="entry name" value="DUF4352"/>
</dbReference>
<evidence type="ECO:0000259" key="4">
    <source>
        <dbReference type="Pfam" id="PF11611"/>
    </source>
</evidence>
<feature type="transmembrane region" description="Helical" evidence="3">
    <location>
        <begin position="14"/>
        <end position="32"/>
    </location>
</feature>
<dbReference type="RefSeq" id="WP_316910821.1">
    <property type="nucleotide sequence ID" value="NZ_JAPTGD010000002.1"/>
</dbReference>
<evidence type="ECO:0000256" key="1">
    <source>
        <dbReference type="ARBA" id="ARBA00022729"/>
    </source>
</evidence>
<dbReference type="Gene3D" id="2.60.40.1240">
    <property type="match status" value="1"/>
</dbReference>
<dbReference type="Pfam" id="PF11611">
    <property type="entry name" value="DUF4352"/>
    <property type="match status" value="1"/>
</dbReference>
<evidence type="ECO:0000313" key="6">
    <source>
        <dbReference type="Proteomes" id="UP001269400"/>
    </source>
</evidence>
<keyword evidence="3" id="KW-0812">Transmembrane</keyword>
<dbReference type="AlphaFoldDB" id="A0AAX6NCZ1"/>
<protein>
    <submittedName>
        <fullName evidence="5">DUF4352 domain-containing protein</fullName>
    </submittedName>
</protein>
<reference evidence="5" key="1">
    <citation type="journal article" date="2022" name="J Environ Chem Eng">
        <title>Biodegradation of petroleum oil using a constructed nonpathogenic and heavy metal-tolerant bacterial consortium isolated from marine sponges.</title>
        <authorList>
            <person name="Dechsakulwatana C."/>
            <person name="Rungsihiranrut A."/>
            <person name="Muangchinda C."/>
            <person name="Ningthoujam R."/>
            <person name="Klankeo P."/>
            <person name="Pinyakong O."/>
        </authorList>
    </citation>
    <scope>NUCLEOTIDE SEQUENCE</scope>
    <source>
        <strain evidence="5">TL01-2</strain>
    </source>
</reference>
<dbReference type="InterPro" id="IPR029050">
    <property type="entry name" value="Immunoprotect_excell_Ig-like"/>
</dbReference>
<evidence type="ECO:0000256" key="2">
    <source>
        <dbReference type="SAM" id="MobiDB-lite"/>
    </source>
</evidence>
<keyword evidence="1" id="KW-0732">Signal</keyword>
<organism evidence="5 6">
    <name type="scientific">Priestia aryabhattai</name>
    <name type="common">Bacillus aryabhattai</name>
    <dbReference type="NCBI Taxonomy" id="412384"/>
    <lineage>
        <taxon>Bacteria</taxon>
        <taxon>Bacillati</taxon>
        <taxon>Bacillota</taxon>
        <taxon>Bacilli</taxon>
        <taxon>Bacillales</taxon>
        <taxon>Bacillaceae</taxon>
        <taxon>Priestia</taxon>
    </lineage>
</organism>
<feature type="domain" description="DUF4352" evidence="4">
    <location>
        <begin position="69"/>
        <end position="199"/>
    </location>
</feature>
<dbReference type="EMBL" id="JAPTGD010000002">
    <property type="protein sequence ID" value="MDU9693596.1"/>
    <property type="molecule type" value="Genomic_DNA"/>
</dbReference>
<proteinExistence type="predicted"/>
<accession>A0AAX6NCZ1</accession>
<sequence length="206" mass="22317">MAKDKKKKSIFKRWWFWVLVIIVIIAIATGGGKSDDTQTTSNNKEGKQTESSSNKTSNSKSTKEASSFGMNEEVKVGKMTYKVTSKTTADQVGPSVMPEKANQKYVVLELSIKNGGEDAVTVDSTFFKLKRAGKTYEADAMASMSANQDESGNITNSFFAQGLNPDSEMSGKVVFDVAPEVANASDLQLQVQTGAFGTQTELINLK</sequence>
<reference evidence="5" key="2">
    <citation type="submission" date="2022-12" db="EMBL/GenBank/DDBJ databases">
        <authorList>
            <person name="Dechsakulwatana C."/>
            <person name="Rungsihiranrut A."/>
            <person name="Muangchinda C."/>
            <person name="Ningthoujam R."/>
            <person name="Klankeo P."/>
            <person name="Pinyakong O."/>
        </authorList>
    </citation>
    <scope>NUCLEOTIDE SEQUENCE</scope>
    <source>
        <strain evidence="5">TL01-2</strain>
    </source>
</reference>
<gene>
    <name evidence="5" type="ORF">O0Q50_20680</name>
</gene>